<name>A0A4Y6EG85_9CAUD</name>
<keyword evidence="3" id="KW-1185">Reference proteome</keyword>
<sequence>MSEATSGEKLRNEKRKAGAIARRMPSNIPEEHRTTDDTRIEWLWNQRLIVVQNIYVHTSNIRDRMACALILGAAFQANLASIELVFKRLEGSSVVDTDIIDKDDDTLIL</sequence>
<dbReference type="KEGG" id="vg:55618077"/>
<proteinExistence type="predicted"/>
<accession>A0A4Y6EG85</accession>
<feature type="compositionally biased region" description="Basic and acidic residues" evidence="1">
    <location>
        <begin position="1"/>
        <end position="11"/>
    </location>
</feature>
<evidence type="ECO:0000313" key="2">
    <source>
        <dbReference type="EMBL" id="QDF17005.1"/>
    </source>
</evidence>
<dbReference type="GeneID" id="55618077"/>
<evidence type="ECO:0000313" key="3">
    <source>
        <dbReference type="Proteomes" id="UP000318861"/>
    </source>
</evidence>
<gene>
    <name evidence="2" type="primary">52</name>
    <name evidence="2" type="ORF">SEA_TINYTIMOTHY_52</name>
</gene>
<feature type="region of interest" description="Disordered" evidence="1">
    <location>
        <begin position="1"/>
        <end position="32"/>
    </location>
</feature>
<protein>
    <submittedName>
        <fullName evidence="2">Uncharacterized protein</fullName>
    </submittedName>
</protein>
<dbReference type="RefSeq" id="YP_009847680.1">
    <property type="nucleotide sequence ID" value="NC_048777.1"/>
</dbReference>
<organism evidence="2 3">
    <name type="scientific">Microbacterium phage TinyTimothy</name>
    <dbReference type="NCBI Taxonomy" id="2583039"/>
    <lineage>
        <taxon>Viruses</taxon>
        <taxon>Duplodnaviria</taxon>
        <taxon>Heunggongvirae</taxon>
        <taxon>Uroviricota</taxon>
        <taxon>Caudoviricetes</taxon>
        <taxon>Eekayvirinae</taxon>
        <taxon>Tinytimothyvirus</taxon>
        <taxon>Tinytimothyvirus tinytimothy</taxon>
    </lineage>
</organism>
<dbReference type="EMBL" id="MK878904">
    <property type="protein sequence ID" value="QDF17005.1"/>
    <property type="molecule type" value="Genomic_DNA"/>
</dbReference>
<dbReference type="Proteomes" id="UP000318861">
    <property type="component" value="Segment"/>
</dbReference>
<evidence type="ECO:0000256" key="1">
    <source>
        <dbReference type="SAM" id="MobiDB-lite"/>
    </source>
</evidence>
<reference evidence="2 3" key="1">
    <citation type="submission" date="2019-05" db="EMBL/GenBank/DDBJ databases">
        <authorList>
            <person name="Baumgardner C.A."/>
            <person name="Folse N.B."/>
            <person name="Neri L.M."/>
            <person name="Renaud V.D."/>
            <person name="Wallen J.R."/>
            <person name="Bintz B.J."/>
            <person name="Gainey M.D."/>
            <person name="Garlena R.A."/>
            <person name="Russell D.A."/>
            <person name="Pope W.H."/>
            <person name="Jacobs-Sera D."/>
            <person name="Hatfull G.F."/>
        </authorList>
    </citation>
    <scope>NUCLEOTIDE SEQUENCE [LARGE SCALE GENOMIC DNA]</scope>
</reference>